<evidence type="ECO:0000313" key="2">
    <source>
        <dbReference type="EMBL" id="KAF2892338.1"/>
    </source>
</evidence>
<reference evidence="2" key="1">
    <citation type="submission" date="2019-08" db="EMBL/GenBank/DDBJ databases">
        <title>The genome of the North American firefly Photinus pyralis.</title>
        <authorList>
            <consortium name="Photinus pyralis genome working group"/>
            <person name="Fallon T.R."/>
            <person name="Sander Lower S.E."/>
            <person name="Weng J.-K."/>
        </authorList>
    </citation>
    <scope>NUCLEOTIDE SEQUENCE</scope>
    <source>
        <strain evidence="2">TRF0915ILg1</strain>
        <tissue evidence="2">Whole body</tissue>
    </source>
</reference>
<dbReference type="EMBL" id="VTPC01008797">
    <property type="protein sequence ID" value="KAF2892338.1"/>
    <property type="molecule type" value="Genomic_DNA"/>
</dbReference>
<dbReference type="AlphaFoldDB" id="A0A8K0CX18"/>
<keyword evidence="1" id="KW-0175">Coiled coil</keyword>
<name>A0A8K0CX18_IGNLU</name>
<accession>A0A8K0CX18</accession>
<protein>
    <submittedName>
        <fullName evidence="2">Uncharacterized protein</fullName>
    </submittedName>
</protein>
<keyword evidence="3" id="KW-1185">Reference proteome</keyword>
<feature type="coiled-coil region" evidence="1">
    <location>
        <begin position="46"/>
        <end position="80"/>
    </location>
</feature>
<evidence type="ECO:0000256" key="1">
    <source>
        <dbReference type="SAM" id="Coils"/>
    </source>
</evidence>
<organism evidence="2 3">
    <name type="scientific">Ignelater luminosus</name>
    <name type="common">Cucubano</name>
    <name type="synonym">Pyrophorus luminosus</name>
    <dbReference type="NCBI Taxonomy" id="2038154"/>
    <lineage>
        <taxon>Eukaryota</taxon>
        <taxon>Metazoa</taxon>
        <taxon>Ecdysozoa</taxon>
        <taxon>Arthropoda</taxon>
        <taxon>Hexapoda</taxon>
        <taxon>Insecta</taxon>
        <taxon>Pterygota</taxon>
        <taxon>Neoptera</taxon>
        <taxon>Endopterygota</taxon>
        <taxon>Coleoptera</taxon>
        <taxon>Polyphaga</taxon>
        <taxon>Elateriformia</taxon>
        <taxon>Elateroidea</taxon>
        <taxon>Elateridae</taxon>
        <taxon>Agrypninae</taxon>
        <taxon>Pyrophorini</taxon>
        <taxon>Ignelater</taxon>
    </lineage>
</organism>
<proteinExistence type="predicted"/>
<evidence type="ECO:0000313" key="3">
    <source>
        <dbReference type="Proteomes" id="UP000801492"/>
    </source>
</evidence>
<comment type="caution">
    <text evidence="2">The sequence shown here is derived from an EMBL/GenBank/DDBJ whole genome shotgun (WGS) entry which is preliminary data.</text>
</comment>
<gene>
    <name evidence="2" type="ORF">ILUMI_13834</name>
</gene>
<sequence length="167" mass="19738">MPKELKNGIPTNNAEPGQIKVATDDQNFNILLVKNKKRTEELLPRDKERKEKKRQMKKEVEKLSEKIEMLEREKRRNSIVIQGLEIDTFDENDLKIEMENFIEKELDVKPKNLAYNPISSEPNKPNNYRFCNKVLGTNKAVRVLFYFSYLPTPDVIRLEGPRFMLRD</sequence>
<dbReference type="Proteomes" id="UP000801492">
    <property type="component" value="Unassembled WGS sequence"/>
</dbReference>